<dbReference type="PANTHER" id="PTHR45726">
    <property type="entry name" value="LEUKOTRIENE A-4 HYDROLASE"/>
    <property type="match status" value="1"/>
</dbReference>
<dbReference type="RefSeq" id="WP_200192881.1">
    <property type="nucleotide sequence ID" value="NZ_JAENHM010000030.1"/>
</dbReference>
<reference evidence="4" key="1">
    <citation type="submission" date="2021-01" db="EMBL/GenBank/DDBJ databases">
        <title>Genome public.</title>
        <authorList>
            <person name="Liu C."/>
            <person name="Sun Q."/>
        </authorList>
    </citation>
    <scope>NUCLEOTIDE SEQUENCE [LARGE SCALE GENOMIC DNA]</scope>
    <source>
        <strain evidence="4">YIM B02556</strain>
    </source>
</reference>
<dbReference type="Pfam" id="PF01433">
    <property type="entry name" value="Peptidase_M1"/>
    <property type="match status" value="1"/>
</dbReference>
<dbReference type="Proteomes" id="UP000652760">
    <property type="component" value="Unassembled WGS sequence"/>
</dbReference>
<keyword evidence="4" id="KW-1185">Reference proteome</keyword>
<feature type="chain" id="PRO_5046148517" evidence="1">
    <location>
        <begin position="27"/>
        <end position="659"/>
    </location>
</feature>
<evidence type="ECO:0000313" key="4">
    <source>
        <dbReference type="Proteomes" id="UP000652760"/>
    </source>
</evidence>
<organism evidence="3 4">
    <name type="scientific">Azospirillum endophyticum</name>
    <dbReference type="NCBI Taxonomy" id="2800326"/>
    <lineage>
        <taxon>Bacteria</taxon>
        <taxon>Pseudomonadati</taxon>
        <taxon>Pseudomonadota</taxon>
        <taxon>Alphaproteobacteria</taxon>
        <taxon>Rhodospirillales</taxon>
        <taxon>Azospirillaceae</taxon>
        <taxon>Azospirillum</taxon>
    </lineage>
</organism>
<dbReference type="InterPro" id="IPR034015">
    <property type="entry name" value="M1_LTA4H"/>
</dbReference>
<comment type="caution">
    <text evidence="3">The sequence shown here is derived from an EMBL/GenBank/DDBJ whole genome shotgun (WGS) entry which is preliminary data.</text>
</comment>
<dbReference type="InterPro" id="IPR027268">
    <property type="entry name" value="Peptidase_M4/M1_CTD_sf"/>
</dbReference>
<gene>
    <name evidence="3" type="ORF">JHL17_10760</name>
</gene>
<feature type="signal peptide" evidence="1">
    <location>
        <begin position="1"/>
        <end position="26"/>
    </location>
</feature>
<evidence type="ECO:0000313" key="3">
    <source>
        <dbReference type="EMBL" id="MBK1837895.1"/>
    </source>
</evidence>
<proteinExistence type="predicted"/>
<dbReference type="SUPFAM" id="SSF63737">
    <property type="entry name" value="Leukotriene A4 hydrolase N-terminal domain"/>
    <property type="match status" value="1"/>
</dbReference>
<dbReference type="EMBL" id="JAENHM010000030">
    <property type="protein sequence ID" value="MBK1837895.1"/>
    <property type="molecule type" value="Genomic_DNA"/>
</dbReference>
<dbReference type="SUPFAM" id="SSF55486">
    <property type="entry name" value="Metalloproteases ('zincins'), catalytic domain"/>
    <property type="match status" value="1"/>
</dbReference>
<protein>
    <submittedName>
        <fullName evidence="3">M1 family peptidase</fullName>
    </submittedName>
</protein>
<dbReference type="Gene3D" id="1.10.390.10">
    <property type="entry name" value="Neutral Protease Domain 2"/>
    <property type="match status" value="1"/>
</dbReference>
<feature type="domain" description="Peptidase M1 membrane alanine aminopeptidase" evidence="2">
    <location>
        <begin position="284"/>
        <end position="424"/>
    </location>
</feature>
<name>A0ABS1F382_9PROT</name>
<evidence type="ECO:0000256" key="1">
    <source>
        <dbReference type="SAM" id="SignalP"/>
    </source>
</evidence>
<dbReference type="InterPro" id="IPR042097">
    <property type="entry name" value="Aminopeptidase_N-like_N_sf"/>
</dbReference>
<sequence length="659" mass="69785">MTFLRIRAVALAAAALALGVVVPAAAAPLHHDIELTLDPAAGRMEAVDRLALPAGPQSLRLDPALTLQEVRAGGRIVPVDRRGDRLRLVVPEGNGPEGGEPLTIRYGGRLPGFTAGTGLALDGEGAFLPGLGGWLPDPASAADEPPTLPPTWRLSVWVPAPYVAVATGRLVDETRDEAGYRAVFEESRSVEEPSVFAGTWIVEERMAGGLRLRLYRHPEQEGLADGYLGLSEQAIAAGATRIGRYPFDGFSIVSVPPPVGLGFPGLTAIGRAVLPLPFIRSQSLTHEIMHNWWGNGVRVGEGGNWAEGLTTYMADYAAARERGADAARAMRLDWLRDYAALPAERDRPLTAFLSKTHDASQIVGYGKAAMLFHMLEAEVGRSAFDAGIRRFWSDHAFGNAGWSDLRHAFEASSGRDLGGLFAQWVERRGAPMLTLLDARADAGGVSLTPRQDADAPYALTVPVRLETAAGVEEHAVRFDGRQATLRVPAAAAVRAVSVDPGFDLFRRLAPGEAPPILRDVTLRPGAERVIAADGDAAEAARTLAGRLMDGAAREGGEGSAPVLLVGTDAAVARELATRGLGPVPAELAGRGSARVWVSRAADGRTALVVAAADADALRALVRPLPHYGRQSWLVFDGAKAADRGVWAVGDSPLRRDVGR</sequence>
<dbReference type="InterPro" id="IPR014782">
    <property type="entry name" value="Peptidase_M1_dom"/>
</dbReference>
<dbReference type="PANTHER" id="PTHR45726:SF3">
    <property type="entry name" value="LEUKOTRIENE A-4 HYDROLASE"/>
    <property type="match status" value="1"/>
</dbReference>
<evidence type="ECO:0000259" key="2">
    <source>
        <dbReference type="Pfam" id="PF01433"/>
    </source>
</evidence>
<keyword evidence="1" id="KW-0732">Signal</keyword>
<accession>A0ABS1F382</accession>